<accession>A0A1F7U283</accession>
<name>A0A1F7U283_9BACT</name>
<keyword evidence="1" id="KW-0472">Membrane</keyword>
<evidence type="ECO:0000313" key="3">
    <source>
        <dbReference type="Proteomes" id="UP000176303"/>
    </source>
</evidence>
<reference evidence="2 3" key="1">
    <citation type="journal article" date="2016" name="Nat. Commun.">
        <title>Thousands of microbial genomes shed light on interconnected biogeochemical processes in an aquifer system.</title>
        <authorList>
            <person name="Anantharaman K."/>
            <person name="Brown C.T."/>
            <person name="Hug L.A."/>
            <person name="Sharon I."/>
            <person name="Castelle C.J."/>
            <person name="Probst A.J."/>
            <person name="Thomas B.C."/>
            <person name="Singh A."/>
            <person name="Wilkins M.J."/>
            <person name="Karaoz U."/>
            <person name="Brodie E.L."/>
            <person name="Williams K.H."/>
            <person name="Hubbard S.S."/>
            <person name="Banfield J.F."/>
        </authorList>
    </citation>
    <scope>NUCLEOTIDE SEQUENCE [LARGE SCALE GENOMIC DNA]</scope>
</reference>
<protein>
    <recommendedName>
        <fullName evidence="4">POTRA domain-containing protein</fullName>
    </recommendedName>
</protein>
<comment type="caution">
    <text evidence="2">The sequence shown here is derived from an EMBL/GenBank/DDBJ whole genome shotgun (WGS) entry which is preliminary data.</text>
</comment>
<keyword evidence="1" id="KW-1133">Transmembrane helix</keyword>
<dbReference type="STRING" id="1802391.A3D72_01475"/>
<keyword evidence="1" id="KW-0812">Transmembrane</keyword>
<dbReference type="AlphaFoldDB" id="A0A1F7U283"/>
<organism evidence="2 3">
    <name type="scientific">Candidatus Uhrbacteria bacterium RIFCSPHIGHO2_02_FULL_57_19</name>
    <dbReference type="NCBI Taxonomy" id="1802391"/>
    <lineage>
        <taxon>Bacteria</taxon>
        <taxon>Candidatus Uhriibacteriota</taxon>
    </lineage>
</organism>
<evidence type="ECO:0000313" key="2">
    <source>
        <dbReference type="EMBL" id="OGL72322.1"/>
    </source>
</evidence>
<dbReference type="EMBL" id="MGDZ01000067">
    <property type="protein sequence ID" value="OGL72322.1"/>
    <property type="molecule type" value="Genomic_DNA"/>
</dbReference>
<gene>
    <name evidence="2" type="ORF">A3D72_01475</name>
</gene>
<evidence type="ECO:0000256" key="1">
    <source>
        <dbReference type="SAM" id="Phobius"/>
    </source>
</evidence>
<proteinExistence type="predicted"/>
<feature type="transmembrane region" description="Helical" evidence="1">
    <location>
        <begin position="37"/>
        <end position="56"/>
    </location>
</feature>
<sequence length="317" mass="35160">MKSYARDRHSFRRMSSGLGRYRNPYGRPVKKKPKTRLILWLLAGGGGAALVIYLLVFSPAFSVLEVTVSGASAGHADVIRDITRRYLDERIYFIVPRRNTFFAAGDALQKKISSALFLDDVRLERNGMHVLKIVVVEKEPGLVVVSAGKAYLADRSGLVLSEMTPAAAGLISRLALTEFLTSTSSIPTTATSTIYTAPRLPASTATDTERHPVLFVGGESRYSPRQQVNRPETLQTIFKSQETLKEYGIGVLAAAIAADNALEMSVRTNEGWDLYLFSGDKLDSELDILKTALTSTLRDRRELQYVDLRYGNKVFYK</sequence>
<evidence type="ECO:0008006" key="4">
    <source>
        <dbReference type="Google" id="ProtNLM"/>
    </source>
</evidence>
<dbReference type="Proteomes" id="UP000176303">
    <property type="component" value="Unassembled WGS sequence"/>
</dbReference>